<dbReference type="Proteomes" id="UP000708148">
    <property type="component" value="Unassembled WGS sequence"/>
</dbReference>
<reference evidence="5" key="1">
    <citation type="submission" date="2020-12" db="EMBL/GenBank/DDBJ databases">
        <authorList>
            <person name="Iha C."/>
        </authorList>
    </citation>
    <scope>NUCLEOTIDE SEQUENCE</scope>
</reference>
<accession>A0A8S1J4S1</accession>
<dbReference type="EMBL" id="CAJHUC010001369">
    <property type="protein sequence ID" value="CAD7700874.1"/>
    <property type="molecule type" value="Genomic_DNA"/>
</dbReference>
<evidence type="ECO:0000256" key="4">
    <source>
        <dbReference type="SAM" id="SignalP"/>
    </source>
</evidence>
<comment type="caution">
    <text evidence="5">The sequence shown here is derived from an EMBL/GenBank/DDBJ whole genome shotgun (WGS) entry which is preliminary data.</text>
</comment>
<proteinExistence type="predicted"/>
<keyword evidence="6" id="KW-1185">Reference proteome</keyword>
<feature type="signal peptide" evidence="4">
    <location>
        <begin position="1"/>
        <end position="24"/>
    </location>
</feature>
<keyword evidence="4" id="KW-0732">Signal</keyword>
<dbReference type="AlphaFoldDB" id="A0A8S1J4S1"/>
<protein>
    <recommendedName>
        <fullName evidence="7">SMP-30/Gluconolactonase/LRE-like region domain-containing protein</fullName>
    </recommendedName>
</protein>
<evidence type="ECO:0000256" key="1">
    <source>
        <dbReference type="ARBA" id="ARBA00004236"/>
    </source>
</evidence>
<name>A0A8S1J4S1_9CHLO</name>
<comment type="subcellular location">
    <subcellularLocation>
        <location evidence="1">Cell membrane</location>
    </subcellularLocation>
</comment>
<evidence type="ECO:0000313" key="5">
    <source>
        <dbReference type="EMBL" id="CAD7700874.1"/>
    </source>
</evidence>
<feature type="chain" id="PRO_5035800441" description="SMP-30/Gluconolactonase/LRE-like region domain-containing protein" evidence="4">
    <location>
        <begin position="25"/>
        <end position="264"/>
    </location>
</feature>
<dbReference type="InterPro" id="IPR009722">
    <property type="entry name" value="YjiK/CarP"/>
</dbReference>
<dbReference type="OrthoDB" id="528399at2759"/>
<evidence type="ECO:0000256" key="3">
    <source>
        <dbReference type="ARBA" id="ARBA00023136"/>
    </source>
</evidence>
<sequence length="264" mass="29126">MPPPCLRLATAGCALAMLFASAAAFQGAWNLPAYELCKAIALPFIDDDASGATYNPVTQSVWVITGSPKYLMEFSERGQMLRKLSWDGFKDPEGLAWMVGYQMAVLEEPTKGGVTVVNVAPGVVNVEERRTKVDLDVPSHTGLEGITYNDKEEVYYVVQEKDPKRIVEVQLNGTYRELFTLENIGVGDLSGVHYASQINKLFVLSQEDKSVMKVTMKGKVVQQRDIAGERPEGIAFTPDGQRMFIVSEPRSMSIYSTNGCDELI</sequence>
<evidence type="ECO:0000313" key="6">
    <source>
        <dbReference type="Proteomes" id="UP000708148"/>
    </source>
</evidence>
<dbReference type="SUPFAM" id="SSF101898">
    <property type="entry name" value="NHL repeat"/>
    <property type="match status" value="1"/>
</dbReference>
<keyword evidence="3" id="KW-0472">Membrane</keyword>
<dbReference type="Pfam" id="PF06977">
    <property type="entry name" value="SdiA-regulated"/>
    <property type="match status" value="1"/>
</dbReference>
<dbReference type="Gene3D" id="2.130.10.10">
    <property type="entry name" value="YVTN repeat-like/Quinoprotein amine dehydrogenase"/>
    <property type="match status" value="1"/>
</dbReference>
<organism evidence="5 6">
    <name type="scientific">Ostreobium quekettii</name>
    <dbReference type="NCBI Taxonomy" id="121088"/>
    <lineage>
        <taxon>Eukaryota</taxon>
        <taxon>Viridiplantae</taxon>
        <taxon>Chlorophyta</taxon>
        <taxon>core chlorophytes</taxon>
        <taxon>Ulvophyceae</taxon>
        <taxon>TCBD clade</taxon>
        <taxon>Bryopsidales</taxon>
        <taxon>Ostreobineae</taxon>
        <taxon>Ostreobiaceae</taxon>
        <taxon>Ostreobium</taxon>
    </lineage>
</organism>
<dbReference type="GO" id="GO:0005886">
    <property type="term" value="C:plasma membrane"/>
    <property type="evidence" value="ECO:0007669"/>
    <property type="project" value="UniProtKB-SubCell"/>
</dbReference>
<keyword evidence="2" id="KW-1003">Cell membrane</keyword>
<gene>
    <name evidence="5" type="ORF">OSTQU699_LOCUS6233</name>
</gene>
<evidence type="ECO:0008006" key="7">
    <source>
        <dbReference type="Google" id="ProtNLM"/>
    </source>
</evidence>
<dbReference type="InterPro" id="IPR015943">
    <property type="entry name" value="WD40/YVTN_repeat-like_dom_sf"/>
</dbReference>
<evidence type="ECO:0000256" key="2">
    <source>
        <dbReference type="ARBA" id="ARBA00022475"/>
    </source>
</evidence>